<accession>A0A067MLM6</accession>
<feature type="transmembrane region" description="Helical" evidence="2">
    <location>
        <begin position="94"/>
        <end position="115"/>
    </location>
</feature>
<dbReference type="InterPro" id="IPR045340">
    <property type="entry name" value="DUF6533"/>
</dbReference>
<dbReference type="EMBL" id="KL198027">
    <property type="protein sequence ID" value="KDQ16434.1"/>
    <property type="molecule type" value="Genomic_DNA"/>
</dbReference>
<feature type="compositionally biased region" description="Basic and acidic residues" evidence="1">
    <location>
        <begin position="280"/>
        <end position="298"/>
    </location>
</feature>
<reference evidence="5" key="1">
    <citation type="journal article" date="2014" name="Proc. Natl. Acad. Sci. U.S.A.">
        <title>Extensive sampling of basidiomycete genomes demonstrates inadequacy of the white-rot/brown-rot paradigm for wood decay fungi.</title>
        <authorList>
            <person name="Riley R."/>
            <person name="Salamov A.A."/>
            <person name="Brown D.W."/>
            <person name="Nagy L.G."/>
            <person name="Floudas D."/>
            <person name="Held B.W."/>
            <person name="Levasseur A."/>
            <person name="Lombard V."/>
            <person name="Morin E."/>
            <person name="Otillar R."/>
            <person name="Lindquist E.A."/>
            <person name="Sun H."/>
            <person name="LaButti K.M."/>
            <person name="Schmutz J."/>
            <person name="Jabbour D."/>
            <person name="Luo H."/>
            <person name="Baker S.E."/>
            <person name="Pisabarro A.G."/>
            <person name="Walton J.D."/>
            <person name="Blanchette R.A."/>
            <person name="Henrissat B."/>
            <person name="Martin F."/>
            <person name="Cullen D."/>
            <person name="Hibbett D.S."/>
            <person name="Grigoriev I.V."/>
        </authorList>
    </citation>
    <scope>NUCLEOTIDE SEQUENCE [LARGE SCALE GENOMIC DNA]</scope>
    <source>
        <strain evidence="5">FD-172 SS1</strain>
    </source>
</reference>
<feature type="transmembrane region" description="Helical" evidence="2">
    <location>
        <begin position="121"/>
        <end position="146"/>
    </location>
</feature>
<evidence type="ECO:0000256" key="1">
    <source>
        <dbReference type="SAM" id="MobiDB-lite"/>
    </source>
</evidence>
<feature type="transmembrane region" description="Helical" evidence="2">
    <location>
        <begin position="167"/>
        <end position="190"/>
    </location>
</feature>
<evidence type="ECO:0000256" key="2">
    <source>
        <dbReference type="SAM" id="Phobius"/>
    </source>
</evidence>
<protein>
    <recommendedName>
        <fullName evidence="3">DUF6533 domain-containing protein</fullName>
    </recommendedName>
</protein>
<feature type="region of interest" description="Disordered" evidence="1">
    <location>
        <begin position="278"/>
        <end position="298"/>
    </location>
</feature>
<name>A0A067MLM6_BOTB1</name>
<dbReference type="InParanoid" id="A0A067MLM6"/>
<sequence length="312" mass="35331">MSVHKIAITLYHLYPTRGLEFLAAGIILLFYDHALTFESEVRLVWKAPLSIAKVAFLMARYITPIISILAFAVPLHSSFDLQTSYNIHIALTKASMFVASMTSDLLLIIRVYAIWGRSIKVLLPLCLLLVATCSMIFAGAAQYHAIEVTGNKNPFCYKEQKAFKVQILGLLLAPILDIVIFALTMAKAIPHYRKKLIRTPVLTTFYRDGLTYYLVFPALDVLQVVGCWVQNPIYTNVSMYLKRTLNVVFITRMFLNLRSVHTQRDWSAATAMVFRPAHRQAPDEEHPPSSDDHDHRLDVLDIRAPGVQRARG</sequence>
<proteinExistence type="predicted"/>
<keyword evidence="2" id="KW-0812">Transmembrane</keyword>
<keyword evidence="5" id="KW-1185">Reference proteome</keyword>
<evidence type="ECO:0000313" key="5">
    <source>
        <dbReference type="Proteomes" id="UP000027195"/>
    </source>
</evidence>
<dbReference type="Proteomes" id="UP000027195">
    <property type="component" value="Unassembled WGS sequence"/>
</dbReference>
<feature type="domain" description="DUF6533" evidence="3">
    <location>
        <begin position="22"/>
        <end position="65"/>
    </location>
</feature>
<organism evidence="4 5">
    <name type="scientific">Botryobasidium botryosum (strain FD-172 SS1)</name>
    <dbReference type="NCBI Taxonomy" id="930990"/>
    <lineage>
        <taxon>Eukaryota</taxon>
        <taxon>Fungi</taxon>
        <taxon>Dikarya</taxon>
        <taxon>Basidiomycota</taxon>
        <taxon>Agaricomycotina</taxon>
        <taxon>Agaricomycetes</taxon>
        <taxon>Cantharellales</taxon>
        <taxon>Botryobasidiaceae</taxon>
        <taxon>Botryobasidium</taxon>
    </lineage>
</organism>
<keyword evidence="2" id="KW-1133">Transmembrane helix</keyword>
<gene>
    <name evidence="4" type="ORF">BOTBODRAFT_53927</name>
</gene>
<dbReference type="Pfam" id="PF20151">
    <property type="entry name" value="DUF6533"/>
    <property type="match status" value="1"/>
</dbReference>
<feature type="transmembrane region" description="Helical" evidence="2">
    <location>
        <begin position="12"/>
        <end position="31"/>
    </location>
</feature>
<dbReference type="HOGENOM" id="CLU_035509_11_3_1"/>
<evidence type="ECO:0000259" key="3">
    <source>
        <dbReference type="Pfam" id="PF20151"/>
    </source>
</evidence>
<dbReference type="AlphaFoldDB" id="A0A067MLM6"/>
<feature type="transmembrane region" description="Helical" evidence="2">
    <location>
        <begin position="51"/>
        <end position="73"/>
    </location>
</feature>
<evidence type="ECO:0000313" key="4">
    <source>
        <dbReference type="EMBL" id="KDQ16434.1"/>
    </source>
</evidence>
<keyword evidence="2" id="KW-0472">Membrane</keyword>
<dbReference type="OrthoDB" id="2686513at2759"/>